<dbReference type="InterPro" id="IPR011990">
    <property type="entry name" value="TPR-like_helical_dom_sf"/>
</dbReference>
<sequence>MNHGSAFGARKFYLPCLAAFLGMGLFCVTPSAQAQSGDMQTRLNRLENEIETLSRALFKGEEPPPGAFSSPSDDAARAALEVRINQLETELRALTGQVEQQAYELRLLKEQVEAQKISPSHQGMTQMGRPMGENPLSSGLYGDTPVSSPAMSAGAEPAMGGPRYEQMIPPQPSSAQTAAPYTTGGGGHLGTLPQEASGQYTPPATSDPTAVYEQAFSLVRDGSYGQAEAALSDFLTRFPDHSLAPNARYWLGETYYVRKDYEQATRVFAEAYQQAPKGPKGPDNLLKLGLSLAGMGKTQDACVALNQLKLEYGGTANPVIDRANREMTTIGCP</sequence>
<keyword evidence="4" id="KW-0732">Signal</keyword>
<organism evidence="5 6">
    <name type="scientific">Micavibrio aeruginosavorus</name>
    <dbReference type="NCBI Taxonomy" id="349221"/>
    <lineage>
        <taxon>Bacteria</taxon>
        <taxon>Pseudomonadati</taxon>
        <taxon>Bdellovibrionota</taxon>
        <taxon>Bdellovibrionia</taxon>
        <taxon>Bdellovibrionales</taxon>
        <taxon>Pseudobdellovibrionaceae</taxon>
        <taxon>Micavibrio</taxon>
    </lineage>
</organism>
<dbReference type="InterPro" id="IPR034706">
    <property type="entry name" value="CpoB"/>
</dbReference>
<feature type="compositionally biased region" description="Low complexity" evidence="3">
    <location>
        <begin position="173"/>
        <end position="182"/>
    </location>
</feature>
<feature type="compositionally biased region" description="Polar residues" evidence="3">
    <location>
        <begin position="194"/>
        <end position="207"/>
    </location>
</feature>
<name>A0A7T5R3R9_9BACT</name>
<dbReference type="SUPFAM" id="SSF48452">
    <property type="entry name" value="TPR-like"/>
    <property type="match status" value="1"/>
</dbReference>
<dbReference type="Pfam" id="PF13174">
    <property type="entry name" value="TPR_6"/>
    <property type="match status" value="1"/>
</dbReference>
<feature type="region of interest" description="Disordered" evidence="3">
    <location>
        <begin position="167"/>
        <end position="207"/>
    </location>
</feature>
<dbReference type="InterPro" id="IPR019734">
    <property type="entry name" value="TPR_rpt"/>
</dbReference>
<dbReference type="GO" id="GO:0051301">
    <property type="term" value="P:cell division"/>
    <property type="evidence" value="ECO:0007669"/>
    <property type="project" value="InterPro"/>
</dbReference>
<feature type="signal peptide" evidence="4">
    <location>
        <begin position="1"/>
        <end position="34"/>
    </location>
</feature>
<evidence type="ECO:0000256" key="4">
    <source>
        <dbReference type="SAM" id="SignalP"/>
    </source>
</evidence>
<evidence type="ECO:0000313" key="5">
    <source>
        <dbReference type="EMBL" id="QQG36957.1"/>
    </source>
</evidence>
<gene>
    <name evidence="5" type="primary">ybgF</name>
    <name evidence="5" type="ORF">HYS17_04075</name>
</gene>
<keyword evidence="1" id="KW-0802">TPR repeat</keyword>
<feature type="chain" id="PRO_5039909791" evidence="4">
    <location>
        <begin position="35"/>
        <end position="333"/>
    </location>
</feature>
<dbReference type="EMBL" id="CP066681">
    <property type="protein sequence ID" value="QQG36957.1"/>
    <property type="molecule type" value="Genomic_DNA"/>
</dbReference>
<dbReference type="Proteomes" id="UP000595362">
    <property type="component" value="Chromosome"/>
</dbReference>
<dbReference type="Gene3D" id="1.25.40.10">
    <property type="entry name" value="Tetratricopeptide repeat domain"/>
    <property type="match status" value="1"/>
</dbReference>
<dbReference type="InterPro" id="IPR014162">
    <property type="entry name" value="CpoB_C"/>
</dbReference>
<evidence type="ECO:0000256" key="2">
    <source>
        <dbReference type="SAM" id="Coils"/>
    </source>
</evidence>
<keyword evidence="2" id="KW-0175">Coiled coil</keyword>
<feature type="coiled-coil region" evidence="2">
    <location>
        <begin position="36"/>
        <end position="111"/>
    </location>
</feature>
<dbReference type="NCBIfam" id="TIGR02795">
    <property type="entry name" value="tol_pal_ybgF"/>
    <property type="match status" value="1"/>
</dbReference>
<evidence type="ECO:0000256" key="1">
    <source>
        <dbReference type="PROSITE-ProRule" id="PRU00339"/>
    </source>
</evidence>
<dbReference type="AlphaFoldDB" id="A0A7T5R3R9"/>
<dbReference type="Pfam" id="PF13432">
    <property type="entry name" value="TPR_16"/>
    <property type="match status" value="1"/>
</dbReference>
<protein>
    <submittedName>
        <fullName evidence="5">Tol-pal system protein YbgF</fullName>
    </submittedName>
</protein>
<evidence type="ECO:0000313" key="6">
    <source>
        <dbReference type="Proteomes" id="UP000595362"/>
    </source>
</evidence>
<proteinExistence type="inferred from homology"/>
<dbReference type="HAMAP" id="MF_02066">
    <property type="entry name" value="CpoB"/>
    <property type="match status" value="1"/>
</dbReference>
<reference evidence="5 6" key="1">
    <citation type="submission" date="2020-07" db="EMBL/GenBank/DDBJ databases">
        <title>Huge and variable diversity of episymbiotic CPR bacteria and DPANN archaea in groundwater ecosystems.</title>
        <authorList>
            <person name="He C.Y."/>
            <person name="Keren R."/>
            <person name="Whittaker M."/>
            <person name="Farag I.F."/>
            <person name="Doudna J."/>
            <person name="Cate J.H.D."/>
            <person name="Banfield J.F."/>
        </authorList>
    </citation>
    <scope>NUCLEOTIDE SEQUENCE [LARGE SCALE GENOMIC DNA]</scope>
    <source>
        <strain evidence="5">NC_groundwater_70_Ag_B-0.1um_54_66</strain>
    </source>
</reference>
<dbReference type="PROSITE" id="PS50005">
    <property type="entry name" value="TPR"/>
    <property type="match status" value="1"/>
</dbReference>
<evidence type="ECO:0000256" key="3">
    <source>
        <dbReference type="SAM" id="MobiDB-lite"/>
    </source>
</evidence>
<feature type="repeat" description="TPR" evidence="1">
    <location>
        <begin position="245"/>
        <end position="278"/>
    </location>
</feature>
<accession>A0A7T5R3R9</accession>